<dbReference type="AlphaFoldDB" id="A0A3E2MPI4"/>
<evidence type="ECO:0000313" key="3">
    <source>
        <dbReference type="Proteomes" id="UP000257451"/>
    </source>
</evidence>
<organism evidence="2 3">
    <name type="scientific">Mycobacterium marinum</name>
    <dbReference type="NCBI Taxonomy" id="1781"/>
    <lineage>
        <taxon>Bacteria</taxon>
        <taxon>Bacillati</taxon>
        <taxon>Actinomycetota</taxon>
        <taxon>Actinomycetes</taxon>
        <taxon>Mycobacteriales</taxon>
        <taxon>Mycobacteriaceae</taxon>
        <taxon>Mycobacterium</taxon>
        <taxon>Mycobacterium ulcerans group</taxon>
    </lineage>
</organism>
<dbReference type="EMBL" id="PEDF01000191">
    <property type="protein sequence ID" value="RFZ33736.1"/>
    <property type="molecule type" value="Genomic_DNA"/>
</dbReference>
<evidence type="ECO:0000313" key="2">
    <source>
        <dbReference type="EMBL" id="RFZ33736.1"/>
    </source>
</evidence>
<protein>
    <recommendedName>
        <fullName evidence="1">DUF2314 domain-containing protein</fullName>
    </recommendedName>
</protein>
<dbReference type="RefSeq" id="WP_117433295.1">
    <property type="nucleotide sequence ID" value="NZ_PEDF01000191.1"/>
</dbReference>
<dbReference type="Pfam" id="PF10077">
    <property type="entry name" value="DUF2314"/>
    <property type="match status" value="1"/>
</dbReference>
<dbReference type="Proteomes" id="UP000257451">
    <property type="component" value="Unassembled WGS sequence"/>
</dbReference>
<evidence type="ECO:0000259" key="1">
    <source>
        <dbReference type="Pfam" id="PF10077"/>
    </source>
</evidence>
<sequence length="424" mass="45968">MSPNPFQQGQDVTDLIPAGPLLDGGIAFTFAIYYLPMPAADPFDTLDELLANTSAGFHQVESISGDETEPTVCAFVNIDPRNDYPPPDPEFVELFNYGVGPQLAIALQSTQAAFILNFSCPIEQARDCLRAAQQLTGSLAAATGGLIWDAETRQIFTPAAWQEIRVDRWTRPTPDVDDHTIIHAYEINGQMRVVTLGMAKFGLPDVVVNQVPRSVCSNVGQLVSAFCQAIADRPVVERPGEFDLDYRRLRPNATGAAPLTVRMGEHHDGDPVNRLLEITFDRGPGQDAGARRHAILCAAFDSGASIVPATHNDALAAASRSARAKLPALRAAFNEGLPPGEFMQVKAPFEGPDGTREYMWVDVVTWNGDEITGPLANKPFNIAGLHPGQVVVVAQSTVFDYKHKRSDGTIDGNETEKHIISTLN</sequence>
<name>A0A3E2MPI4_MYCMR</name>
<comment type="caution">
    <text evidence="2">The sequence shown here is derived from an EMBL/GenBank/DDBJ whole genome shotgun (WGS) entry which is preliminary data.</text>
</comment>
<feature type="domain" description="DUF2314" evidence="1">
    <location>
        <begin position="337"/>
        <end position="409"/>
    </location>
</feature>
<accession>A0A3E2MPI4</accession>
<dbReference type="InterPro" id="IPR018756">
    <property type="entry name" value="DUF2314"/>
</dbReference>
<proteinExistence type="predicted"/>
<gene>
    <name evidence="2" type="ORF">DAVIS_04916</name>
</gene>
<reference evidence="2 3" key="1">
    <citation type="journal article" date="2018" name="Sci. Rep.">
        <title>Extensive genomic diversity among Mycobacterium marinum strains revealed by whole genome sequencing.</title>
        <authorList>
            <person name="Das S."/>
            <person name="Pettersson B.M."/>
            <person name="Behra P.R."/>
            <person name="Mallick A."/>
            <person name="Cheramie M."/>
            <person name="Ramesh M."/>
            <person name="Shirreff L."/>
            <person name="DuCote T."/>
            <person name="Dasgupta S."/>
            <person name="Ennis D.G."/>
            <person name="Kirsebom L.A."/>
        </authorList>
    </citation>
    <scope>NUCLEOTIDE SEQUENCE [LARGE SCALE GENOMIC DNA]</scope>
    <source>
        <strain evidence="2 3">Davis1</strain>
    </source>
</reference>